<evidence type="ECO:0000313" key="3">
    <source>
        <dbReference type="Proteomes" id="UP001555826"/>
    </source>
</evidence>
<accession>A0ABV3PCA3</accession>
<reference evidence="2 3" key="1">
    <citation type="submission" date="2024-07" db="EMBL/GenBank/DDBJ databases">
        <authorList>
            <person name="Thanompreechachai J."/>
            <person name="Duangmal K."/>
        </authorList>
    </citation>
    <scope>NUCLEOTIDE SEQUENCE [LARGE SCALE GENOMIC DNA]</scope>
    <source>
        <strain evidence="2 3">KCTC 19886</strain>
    </source>
</reference>
<dbReference type="Proteomes" id="UP001555826">
    <property type="component" value="Unassembled WGS sequence"/>
</dbReference>
<dbReference type="InterPro" id="IPR050765">
    <property type="entry name" value="Riboflavin_Biosynth_HTPR"/>
</dbReference>
<feature type="domain" description="Bacterial bifunctional deaminase-reductase C-terminal" evidence="1">
    <location>
        <begin position="6"/>
        <end position="181"/>
    </location>
</feature>
<dbReference type="RefSeq" id="WP_367640183.1">
    <property type="nucleotide sequence ID" value="NZ_JBFNQN010000015.1"/>
</dbReference>
<sequence>MTDTTCHLSLSLDGYVAGPDQSLADPLGRGGVELHRWHLGEPDHDADRTAVGWLMRPRGAYVMGRNMFGPVRGEWAPVDGVDWTGWWGEEPPYHAPVFVLTHHPRDPVEKAGGTTFHFVTDGFDAAYAAAVEAADGRGVDIAGGASTARQALRAGVVDELTLDVAPVLLGGGERLFDGVETFGFTPVEVVTSPRSTHVRYRRAS</sequence>
<dbReference type="SUPFAM" id="SSF53597">
    <property type="entry name" value="Dihydrofolate reductase-like"/>
    <property type="match status" value="1"/>
</dbReference>
<dbReference type="PANTHER" id="PTHR38011">
    <property type="entry name" value="DIHYDROFOLATE REDUCTASE FAMILY PROTEIN (AFU_ORTHOLOGUE AFUA_8G06820)"/>
    <property type="match status" value="1"/>
</dbReference>
<dbReference type="Pfam" id="PF01872">
    <property type="entry name" value="RibD_C"/>
    <property type="match status" value="1"/>
</dbReference>
<dbReference type="InterPro" id="IPR002734">
    <property type="entry name" value="RibDG_C"/>
</dbReference>
<comment type="caution">
    <text evidence="2">The sequence shown here is derived from an EMBL/GenBank/DDBJ whole genome shotgun (WGS) entry which is preliminary data.</text>
</comment>
<dbReference type="Gene3D" id="3.40.430.10">
    <property type="entry name" value="Dihydrofolate Reductase, subunit A"/>
    <property type="match status" value="1"/>
</dbReference>
<dbReference type="InterPro" id="IPR024072">
    <property type="entry name" value="DHFR-like_dom_sf"/>
</dbReference>
<proteinExistence type="predicted"/>
<evidence type="ECO:0000259" key="1">
    <source>
        <dbReference type="Pfam" id="PF01872"/>
    </source>
</evidence>
<name>A0ABV3PCA3_9ACTN</name>
<dbReference type="EMBL" id="JBFNQN010000015">
    <property type="protein sequence ID" value="MEW9267008.1"/>
    <property type="molecule type" value="Genomic_DNA"/>
</dbReference>
<evidence type="ECO:0000313" key="2">
    <source>
        <dbReference type="EMBL" id="MEW9267008.1"/>
    </source>
</evidence>
<protein>
    <submittedName>
        <fullName evidence="2">Dihydrofolate reductase family protein</fullName>
    </submittedName>
</protein>
<dbReference type="PANTHER" id="PTHR38011:SF12">
    <property type="entry name" value="BIFUNCTIONAL DEAMINASE-REDUCTASE DOMAIN PROTEIN"/>
    <property type="match status" value="1"/>
</dbReference>
<gene>
    <name evidence="2" type="ORF">AB1207_19840</name>
</gene>
<keyword evidence="3" id="KW-1185">Reference proteome</keyword>
<organism evidence="2 3">
    <name type="scientific">Kineococcus endophyticus</name>
    <dbReference type="NCBI Taxonomy" id="1181883"/>
    <lineage>
        <taxon>Bacteria</taxon>
        <taxon>Bacillati</taxon>
        <taxon>Actinomycetota</taxon>
        <taxon>Actinomycetes</taxon>
        <taxon>Kineosporiales</taxon>
        <taxon>Kineosporiaceae</taxon>
        <taxon>Kineococcus</taxon>
    </lineage>
</organism>